<evidence type="ECO:0000256" key="2">
    <source>
        <dbReference type="PIRSR" id="PIRSR005962-1"/>
    </source>
</evidence>
<feature type="binding site" evidence="2">
    <location>
        <position position="110"/>
    </location>
    <ligand>
        <name>Mn(2+)</name>
        <dbReference type="ChEBI" id="CHEBI:29035"/>
        <label>2</label>
    </ligand>
</feature>
<dbReference type="Gene3D" id="3.30.70.360">
    <property type="match status" value="1"/>
</dbReference>
<feature type="domain" description="Peptidase M20 dimerisation" evidence="3">
    <location>
        <begin position="198"/>
        <end position="294"/>
    </location>
</feature>
<comment type="cofactor">
    <cofactor evidence="2">
        <name>Mn(2+)</name>
        <dbReference type="ChEBI" id="CHEBI:29035"/>
    </cofactor>
    <text evidence="2">The Mn(2+) ion enhances activity.</text>
</comment>
<dbReference type="GO" id="GO:0046872">
    <property type="term" value="F:metal ion binding"/>
    <property type="evidence" value="ECO:0007669"/>
    <property type="project" value="UniProtKB-KW"/>
</dbReference>
<evidence type="ECO:0000259" key="3">
    <source>
        <dbReference type="Pfam" id="PF07687"/>
    </source>
</evidence>
<evidence type="ECO:0000313" key="5">
    <source>
        <dbReference type="Proteomes" id="UP001139336"/>
    </source>
</evidence>
<reference evidence="4" key="1">
    <citation type="submission" date="2022-01" db="EMBL/GenBank/DDBJ databases">
        <title>Corynebacterium sp. nov isolated from isolated from the feces of the greater white-fronted geese (Anser albifrons) at Poyang Lake, PR China.</title>
        <authorList>
            <person name="Liu Q."/>
        </authorList>
    </citation>
    <scope>NUCLEOTIDE SEQUENCE</scope>
    <source>
        <strain evidence="4">JCM 32435</strain>
    </source>
</reference>
<protein>
    <submittedName>
        <fullName evidence="4">M20 family metallopeptidase</fullName>
    </submittedName>
</protein>
<dbReference type="GO" id="GO:0050118">
    <property type="term" value="F:N-acetyldiaminopimelate deacetylase activity"/>
    <property type="evidence" value="ECO:0007669"/>
    <property type="project" value="UniProtKB-ARBA"/>
</dbReference>
<name>A0A9X1QPE5_9CORY</name>
<feature type="binding site" evidence="2">
    <location>
        <position position="376"/>
    </location>
    <ligand>
        <name>Mn(2+)</name>
        <dbReference type="ChEBI" id="CHEBI:29035"/>
        <label>2</label>
    </ligand>
</feature>
<keyword evidence="2" id="KW-0479">Metal-binding</keyword>
<dbReference type="RefSeq" id="WP_236119296.1">
    <property type="nucleotide sequence ID" value="NZ_JAKGSI010000004.1"/>
</dbReference>
<dbReference type="CDD" id="cd03886">
    <property type="entry name" value="M20_Acy1"/>
    <property type="match status" value="1"/>
</dbReference>
<dbReference type="AlphaFoldDB" id="A0A9X1QPE5"/>
<feature type="binding site" evidence="2">
    <location>
        <position position="146"/>
    </location>
    <ligand>
        <name>Mn(2+)</name>
        <dbReference type="ChEBI" id="CHEBI:29035"/>
        <label>2</label>
    </ligand>
</feature>
<dbReference type="SUPFAM" id="SSF53187">
    <property type="entry name" value="Zn-dependent exopeptidases"/>
    <property type="match status" value="1"/>
</dbReference>
<dbReference type="Pfam" id="PF07687">
    <property type="entry name" value="M20_dimer"/>
    <property type="match status" value="1"/>
</dbReference>
<dbReference type="PANTHER" id="PTHR11014">
    <property type="entry name" value="PEPTIDASE M20 FAMILY MEMBER"/>
    <property type="match status" value="1"/>
</dbReference>
<organism evidence="4 5">
    <name type="scientific">Corynebacterium uropygiale</name>
    <dbReference type="NCBI Taxonomy" id="1775911"/>
    <lineage>
        <taxon>Bacteria</taxon>
        <taxon>Bacillati</taxon>
        <taxon>Actinomycetota</taxon>
        <taxon>Actinomycetes</taxon>
        <taxon>Mycobacteriales</taxon>
        <taxon>Corynebacteriaceae</taxon>
        <taxon>Corynebacterium</taxon>
    </lineage>
</organism>
<dbReference type="FunFam" id="3.30.70.360:FF:000001">
    <property type="entry name" value="N-acetyldiaminopimelate deacetylase"/>
    <property type="match status" value="1"/>
</dbReference>
<dbReference type="Proteomes" id="UP001139336">
    <property type="component" value="Unassembled WGS sequence"/>
</dbReference>
<dbReference type="InterPro" id="IPR002933">
    <property type="entry name" value="Peptidase_M20"/>
</dbReference>
<comment type="caution">
    <text evidence="4">The sequence shown here is derived from an EMBL/GenBank/DDBJ whole genome shotgun (WGS) entry which is preliminary data.</text>
</comment>
<dbReference type="PIRSF" id="PIRSF005962">
    <property type="entry name" value="Pept_M20D_amidohydro"/>
    <property type="match status" value="1"/>
</dbReference>
<dbReference type="SUPFAM" id="SSF55031">
    <property type="entry name" value="Bacterial exopeptidase dimerisation domain"/>
    <property type="match status" value="1"/>
</dbReference>
<accession>A0A9X1QPE5</accession>
<dbReference type="PANTHER" id="PTHR11014:SF63">
    <property type="entry name" value="METALLOPEPTIDASE, PUTATIVE (AFU_ORTHOLOGUE AFUA_6G09600)-RELATED"/>
    <property type="match status" value="1"/>
</dbReference>
<dbReference type="InterPro" id="IPR017439">
    <property type="entry name" value="Amidohydrolase"/>
</dbReference>
<dbReference type="EMBL" id="JAKGSI010000004">
    <property type="protein sequence ID" value="MCF4007152.1"/>
    <property type="molecule type" value="Genomic_DNA"/>
</dbReference>
<proteinExistence type="predicted"/>
<keyword evidence="2" id="KW-0464">Manganese</keyword>
<dbReference type="InterPro" id="IPR036264">
    <property type="entry name" value="Bact_exopeptidase_dim_dom"/>
</dbReference>
<evidence type="ECO:0000256" key="1">
    <source>
        <dbReference type="ARBA" id="ARBA00022801"/>
    </source>
</evidence>
<evidence type="ECO:0000313" key="4">
    <source>
        <dbReference type="EMBL" id="MCF4007152.1"/>
    </source>
</evidence>
<keyword evidence="5" id="KW-1185">Reference proteome</keyword>
<dbReference type="GO" id="GO:0019877">
    <property type="term" value="P:diaminopimelate biosynthetic process"/>
    <property type="evidence" value="ECO:0007669"/>
    <property type="project" value="UniProtKB-ARBA"/>
</dbReference>
<sequence length="408" mass="44010">MKESFHSIAQDIAALAPELSSIRHELHQIPEVGLHLPKTAARVRAEIDALGLEVHECESATGFMAVLRGGACTAAARRPIVLLRADMDALPVQEDTGLDWASTNGNMHACGHDLHTAGLIGAMRVLCARREELAGDVVFMFQSGEEGWHGAQHMINEGLLDAAGRTPDHAYGVHVWSSRYPAGYIGTRPGPMMASSDSMAITIHGHGGHGSAPHETRDPIPVAASIVTEAQVMVAREFNIFDPVVATCGQIHAGTIANVIPNTAFLEFTLRTLSSASRERLIRRLRELAEHTAAAHGMRAECKLVELYPVTMNDPDEYEFAADTISSVFPERWQLQETPMAAAEDFSQVLEKIPGVFIGVSAVNPGEDHTSLPFNHSPHARFRDDAIADAATILATLAYRRLSGSGTS</sequence>
<keyword evidence="1" id="KW-0378">Hydrolase</keyword>
<gene>
    <name evidence="4" type="ORF">L1O03_08200</name>
</gene>
<dbReference type="InterPro" id="IPR011650">
    <property type="entry name" value="Peptidase_M20_dimer"/>
</dbReference>
<dbReference type="Gene3D" id="3.40.630.10">
    <property type="entry name" value="Zn peptidases"/>
    <property type="match status" value="1"/>
</dbReference>
<feature type="binding site" evidence="2">
    <location>
        <position position="174"/>
    </location>
    <ligand>
        <name>Mn(2+)</name>
        <dbReference type="ChEBI" id="CHEBI:29035"/>
        <label>2</label>
    </ligand>
</feature>
<dbReference type="NCBIfam" id="TIGR01891">
    <property type="entry name" value="amidohydrolases"/>
    <property type="match status" value="1"/>
</dbReference>
<feature type="binding site" evidence="2">
    <location>
        <position position="112"/>
    </location>
    <ligand>
        <name>Mn(2+)</name>
        <dbReference type="ChEBI" id="CHEBI:29035"/>
        <label>2</label>
    </ligand>
</feature>
<dbReference type="Pfam" id="PF01546">
    <property type="entry name" value="Peptidase_M20"/>
    <property type="match status" value="1"/>
</dbReference>